<reference evidence="1 2" key="1">
    <citation type="submission" date="2020-04" db="EMBL/GenBank/DDBJ databases">
        <title>Genome sequencing of Rosenbergiella species.</title>
        <authorList>
            <person name="Alvarez-Perez S."/>
            <person name="Lievens B."/>
        </authorList>
    </citation>
    <scope>NUCLEOTIDE SEQUENCE [LARGE SCALE GENOMIC DNA]</scope>
    <source>
        <strain evidence="1 2">CdVSA20.1</strain>
    </source>
</reference>
<dbReference type="Proteomes" id="UP000786875">
    <property type="component" value="Unassembled WGS sequence"/>
</dbReference>
<proteinExistence type="predicted"/>
<organism evidence="1 2">
    <name type="scientific">Rosenbergiella australiborealis</name>
    <dbReference type="NCBI Taxonomy" id="1544696"/>
    <lineage>
        <taxon>Bacteria</taxon>
        <taxon>Pseudomonadati</taxon>
        <taxon>Pseudomonadota</taxon>
        <taxon>Gammaproteobacteria</taxon>
        <taxon>Enterobacterales</taxon>
        <taxon>Erwiniaceae</taxon>
        <taxon>Rosenbergiella</taxon>
    </lineage>
</organism>
<dbReference type="EMBL" id="JABBFO010000009">
    <property type="protein sequence ID" value="MBT0727789.1"/>
    <property type="molecule type" value="Genomic_DNA"/>
</dbReference>
<accession>A0ABS5T617</accession>
<dbReference type="RefSeq" id="WP_214214580.1">
    <property type="nucleotide sequence ID" value="NZ_JABBFO010000009.1"/>
</dbReference>
<evidence type="ECO:0008006" key="3">
    <source>
        <dbReference type="Google" id="ProtNLM"/>
    </source>
</evidence>
<keyword evidence="2" id="KW-1185">Reference proteome</keyword>
<comment type="caution">
    <text evidence="1">The sequence shown here is derived from an EMBL/GenBank/DDBJ whole genome shotgun (WGS) entry which is preliminary data.</text>
</comment>
<dbReference type="Gene3D" id="3.30.450.20">
    <property type="entry name" value="PAS domain"/>
    <property type="match status" value="1"/>
</dbReference>
<sequence length="238" mass="27538">MPLRTVKEKAEESFLLIEEISKELSITIKKIISDSKKTSIVNVRLENKIKEKILFSIENLLIRNDFISGAGFYHHNDFSDNLWKMVWFYQPKYTHRPEKKCLKKVSQPLLDGQIFSWLSRISEDNKGYLYGPYVDYVYDSTYILTYIYPVHLGKQCVGVTTIDIAVGRLEQEIRHTLVNTLVPLVMTTISGRILFSNHPHHRVAELAAAHLSPQYLTSDYFTLWLINDKDGAVLPHPP</sequence>
<protein>
    <recommendedName>
        <fullName evidence="3">Cache domain-containing protein</fullName>
    </recommendedName>
</protein>
<gene>
    <name evidence="1" type="ORF">HGT73_10480</name>
</gene>
<name>A0ABS5T617_9GAMM</name>
<evidence type="ECO:0000313" key="1">
    <source>
        <dbReference type="EMBL" id="MBT0727789.1"/>
    </source>
</evidence>
<evidence type="ECO:0000313" key="2">
    <source>
        <dbReference type="Proteomes" id="UP000786875"/>
    </source>
</evidence>